<keyword evidence="2" id="KW-0255">Endonuclease</keyword>
<dbReference type="KEGG" id="bliq:INP51_13545"/>
<keyword evidence="2" id="KW-0269">Exonuclease</keyword>
<gene>
    <name evidence="2" type="ORF">INP51_13545</name>
</gene>
<dbReference type="Proteomes" id="UP000593601">
    <property type="component" value="Chromosome"/>
</dbReference>
<dbReference type="AlphaFoldDB" id="A0A7M2RHY7"/>
<dbReference type="InterPro" id="IPR036691">
    <property type="entry name" value="Endo/exonu/phosph_ase_sf"/>
</dbReference>
<dbReference type="Pfam" id="PF03372">
    <property type="entry name" value="Exo_endo_phos"/>
    <property type="match status" value="1"/>
</dbReference>
<dbReference type="GO" id="GO:0004519">
    <property type="term" value="F:endonuclease activity"/>
    <property type="evidence" value="ECO:0007669"/>
    <property type="project" value="UniProtKB-KW"/>
</dbReference>
<keyword evidence="3" id="KW-1185">Reference proteome</keyword>
<evidence type="ECO:0000259" key="1">
    <source>
        <dbReference type="Pfam" id="PF03372"/>
    </source>
</evidence>
<dbReference type="SUPFAM" id="SSF56219">
    <property type="entry name" value="DNase I-like"/>
    <property type="match status" value="1"/>
</dbReference>
<dbReference type="CDD" id="cd09083">
    <property type="entry name" value="EEP-1"/>
    <property type="match status" value="1"/>
</dbReference>
<dbReference type="InterPro" id="IPR050410">
    <property type="entry name" value="CCR4/nocturin_mRNA_transcr"/>
</dbReference>
<sequence length="253" mass="29189">MKVVTFNIRCDYGQDDANSFQYRRDLIVKKIRDEKPDIICFQEVLPHVAAWLKKELTEYTIVGCGRGDKLDGEETSIAYKKSRINLLYLDFFWLSPTPRVPGSCYEDQSECPRICTKAVFYDYLSGEKYRFYNTHLDHVGVKAREKGIDQILADMRAEEIYKNVPVVITGDFNAFPDSDELSNIFAEPDLSDATASIQQSFHDYGKVKKLEKIDYIFVSTSLKEGQVKVWDDVADGIYLSDHYPIELELPEIF</sequence>
<dbReference type="EMBL" id="CP063304">
    <property type="protein sequence ID" value="QOV18982.1"/>
    <property type="molecule type" value="Genomic_DNA"/>
</dbReference>
<dbReference type="PANTHER" id="PTHR12121:SF36">
    <property type="entry name" value="ENDONUCLEASE_EXONUCLEASE_PHOSPHATASE DOMAIN-CONTAINING PROTEIN"/>
    <property type="match status" value="1"/>
</dbReference>
<accession>A0A7M2RHY7</accession>
<proteinExistence type="predicted"/>
<organism evidence="2 3">
    <name type="scientific">Blautia liquoris</name>
    <dbReference type="NCBI Taxonomy" id="2779518"/>
    <lineage>
        <taxon>Bacteria</taxon>
        <taxon>Bacillati</taxon>
        <taxon>Bacillota</taxon>
        <taxon>Clostridia</taxon>
        <taxon>Lachnospirales</taxon>
        <taxon>Lachnospiraceae</taxon>
        <taxon>Blautia</taxon>
    </lineage>
</organism>
<dbReference type="InterPro" id="IPR005135">
    <property type="entry name" value="Endo/exonuclease/phosphatase"/>
</dbReference>
<protein>
    <submittedName>
        <fullName evidence="2">Endonuclease/exonuclease/phosphatase family protein</fullName>
    </submittedName>
</protein>
<dbReference type="GO" id="GO:0000175">
    <property type="term" value="F:3'-5'-RNA exonuclease activity"/>
    <property type="evidence" value="ECO:0007669"/>
    <property type="project" value="TreeGrafter"/>
</dbReference>
<feature type="domain" description="Endonuclease/exonuclease/phosphatase" evidence="1">
    <location>
        <begin position="4"/>
        <end position="242"/>
    </location>
</feature>
<name>A0A7M2RHY7_9FIRM</name>
<evidence type="ECO:0000313" key="2">
    <source>
        <dbReference type="EMBL" id="QOV18982.1"/>
    </source>
</evidence>
<dbReference type="PANTHER" id="PTHR12121">
    <property type="entry name" value="CARBON CATABOLITE REPRESSOR PROTEIN 4"/>
    <property type="match status" value="1"/>
</dbReference>
<evidence type="ECO:0000313" key="3">
    <source>
        <dbReference type="Proteomes" id="UP000593601"/>
    </source>
</evidence>
<keyword evidence="2" id="KW-0378">Hydrolase</keyword>
<keyword evidence="2" id="KW-0540">Nuclease</keyword>
<reference evidence="2 3" key="1">
    <citation type="submission" date="2020-10" db="EMBL/GenBank/DDBJ databases">
        <title>Blautia liquoris sp.nov., isolated from the mud in a fermentation cellar used for the production of Chinese strong-flavoured liquor.</title>
        <authorList>
            <person name="Lu L."/>
        </authorList>
    </citation>
    <scope>NUCLEOTIDE SEQUENCE [LARGE SCALE GENOMIC DNA]</scope>
    <source>
        <strain evidence="2 3">LZLJ-3</strain>
    </source>
</reference>
<dbReference type="Gene3D" id="3.60.10.10">
    <property type="entry name" value="Endonuclease/exonuclease/phosphatase"/>
    <property type="match status" value="1"/>
</dbReference>
<dbReference type="RefSeq" id="WP_193735341.1">
    <property type="nucleotide sequence ID" value="NZ_CP063304.1"/>
</dbReference>